<keyword evidence="5" id="KW-1133">Transmembrane helix</keyword>
<proteinExistence type="predicted"/>
<dbReference type="Pfam" id="PF17064">
    <property type="entry name" value="QVR"/>
    <property type="match status" value="1"/>
</dbReference>
<dbReference type="GO" id="GO:0098552">
    <property type="term" value="C:side of membrane"/>
    <property type="evidence" value="ECO:0007669"/>
    <property type="project" value="UniProtKB-KW"/>
</dbReference>
<evidence type="ECO:0000256" key="9">
    <source>
        <dbReference type="SAM" id="SignalP"/>
    </source>
</evidence>
<keyword evidence="4 9" id="KW-0732">Signal</keyword>
<evidence type="ECO:0000256" key="4">
    <source>
        <dbReference type="ARBA" id="ARBA00022729"/>
    </source>
</evidence>
<dbReference type="InterPro" id="IPR050975">
    <property type="entry name" value="Sleep_regulator"/>
</dbReference>
<dbReference type="AlphaFoldDB" id="A0A224XUK9"/>
<feature type="signal peptide" evidence="9">
    <location>
        <begin position="1"/>
        <end position="21"/>
    </location>
</feature>
<evidence type="ECO:0000256" key="2">
    <source>
        <dbReference type="ARBA" id="ARBA00022622"/>
    </source>
</evidence>
<reference evidence="10" key="1">
    <citation type="journal article" date="2018" name="PLoS Negl. Trop. Dis.">
        <title>An insight into the salivary gland and fat body transcriptome of Panstrongylus lignarius (Hemiptera: Heteroptera), the main vector of Chagas disease in Peru.</title>
        <authorList>
            <person name="Nevoa J.C."/>
            <person name="Mendes M.T."/>
            <person name="da Silva M.V."/>
            <person name="Soares S.C."/>
            <person name="Oliveira C.J.F."/>
            <person name="Ribeiro J.M.C."/>
        </authorList>
    </citation>
    <scope>NUCLEOTIDE SEQUENCE</scope>
</reference>
<evidence type="ECO:0000256" key="8">
    <source>
        <dbReference type="ARBA" id="ARBA00023288"/>
    </source>
</evidence>
<evidence type="ECO:0000256" key="3">
    <source>
        <dbReference type="ARBA" id="ARBA00022692"/>
    </source>
</evidence>
<dbReference type="EMBL" id="GFTR01002928">
    <property type="protein sequence ID" value="JAW13498.1"/>
    <property type="molecule type" value="Transcribed_RNA"/>
</dbReference>
<feature type="chain" id="PRO_5012488513" evidence="9">
    <location>
        <begin position="22"/>
        <end position="176"/>
    </location>
</feature>
<evidence type="ECO:0000256" key="7">
    <source>
        <dbReference type="ARBA" id="ARBA00023180"/>
    </source>
</evidence>
<comment type="subcellular location">
    <subcellularLocation>
        <location evidence="1">Membrane</location>
        <topology evidence="1">Lipid-anchor</topology>
        <topology evidence="1">GPI-anchor</topology>
    </subcellularLocation>
</comment>
<sequence length="176" mass="18871">MQAAFVFQLVFLAFAVHSGESIKCYICDSLTDAKCADPFMTADNNNLLQECTPSIAKEAADVFNSASKKLTDFVSSLGIGSSNNKAPSINTEFICAKVDFTRGDKSWSLRQCAPPKTESTDFCKKLTDLSKDQADGPKVSFCETCDKDSCNGAGSIQAAFLAILVPCAALILAQFH</sequence>
<keyword evidence="6" id="KW-0472">Membrane</keyword>
<name>A0A224XUK9_9HEMI</name>
<keyword evidence="3" id="KW-0812">Transmembrane</keyword>
<accession>A0A224XUK9</accession>
<dbReference type="InterPro" id="IPR031424">
    <property type="entry name" value="QVR-like"/>
</dbReference>
<evidence type="ECO:0000256" key="1">
    <source>
        <dbReference type="ARBA" id="ARBA00004589"/>
    </source>
</evidence>
<keyword evidence="8" id="KW-0449">Lipoprotein</keyword>
<dbReference type="PANTHER" id="PTHR33562:SF2">
    <property type="entry name" value="PROTEIN QUIVER"/>
    <property type="match status" value="1"/>
</dbReference>
<evidence type="ECO:0000313" key="10">
    <source>
        <dbReference type="EMBL" id="JAW13498.1"/>
    </source>
</evidence>
<dbReference type="GO" id="GO:0032222">
    <property type="term" value="P:regulation of synaptic transmission, cholinergic"/>
    <property type="evidence" value="ECO:0007669"/>
    <property type="project" value="InterPro"/>
</dbReference>
<evidence type="ECO:0000256" key="6">
    <source>
        <dbReference type="ARBA" id="ARBA00023136"/>
    </source>
</evidence>
<dbReference type="GO" id="GO:0030431">
    <property type="term" value="P:sleep"/>
    <property type="evidence" value="ECO:0007669"/>
    <property type="project" value="InterPro"/>
</dbReference>
<organism evidence="10">
    <name type="scientific">Panstrongylus lignarius</name>
    <dbReference type="NCBI Taxonomy" id="156445"/>
    <lineage>
        <taxon>Eukaryota</taxon>
        <taxon>Metazoa</taxon>
        <taxon>Ecdysozoa</taxon>
        <taxon>Arthropoda</taxon>
        <taxon>Hexapoda</taxon>
        <taxon>Insecta</taxon>
        <taxon>Pterygota</taxon>
        <taxon>Neoptera</taxon>
        <taxon>Paraneoptera</taxon>
        <taxon>Hemiptera</taxon>
        <taxon>Heteroptera</taxon>
        <taxon>Panheteroptera</taxon>
        <taxon>Cimicomorpha</taxon>
        <taxon>Reduviidae</taxon>
        <taxon>Triatominae</taxon>
        <taxon>Panstrongylus</taxon>
    </lineage>
</organism>
<keyword evidence="2" id="KW-0336">GPI-anchor</keyword>
<keyword evidence="7" id="KW-0325">Glycoprotein</keyword>
<protein>
    <submittedName>
        <fullName evidence="10">Putative conserved secreted protein</fullName>
    </submittedName>
</protein>
<evidence type="ECO:0000256" key="5">
    <source>
        <dbReference type="ARBA" id="ARBA00022989"/>
    </source>
</evidence>
<dbReference type="PANTHER" id="PTHR33562">
    <property type="entry name" value="ATILLA, ISOFORM B-RELATED-RELATED"/>
    <property type="match status" value="1"/>
</dbReference>